<comment type="caution">
    <text evidence="1">The sequence shown here is derived from an EMBL/GenBank/DDBJ whole genome shotgun (WGS) entry which is preliminary data.</text>
</comment>
<sequence length="116" mass="13992">MSELEIYDMQVIDRMTLYEYYMRLWALERTRLREEYERYKLAFAIRNAKATENVGTKKDPKEKYVFESPEDIIDYAENLKRISRNEPLVFGYQGKDIQPNDKELLNLISDINNQIK</sequence>
<dbReference type="EMBL" id="JAEDAQ010000007">
    <property type="protein sequence ID" value="MBH9580878.1"/>
    <property type="molecule type" value="Genomic_DNA"/>
</dbReference>
<dbReference type="Proteomes" id="UP000597038">
    <property type="component" value="Unassembled WGS sequence"/>
</dbReference>
<organism evidence="1 2">
    <name type="scientific">Staphylococcus felis</name>
    <dbReference type="NCBI Taxonomy" id="46127"/>
    <lineage>
        <taxon>Bacteria</taxon>
        <taxon>Bacillati</taxon>
        <taxon>Bacillota</taxon>
        <taxon>Bacilli</taxon>
        <taxon>Bacillales</taxon>
        <taxon>Staphylococcaceae</taxon>
        <taxon>Staphylococcus</taxon>
    </lineage>
</organism>
<name>A0ABS0QQC6_9STAP</name>
<evidence type="ECO:0000313" key="1">
    <source>
        <dbReference type="EMBL" id="MBH9580878.1"/>
    </source>
</evidence>
<reference evidence="1 2" key="1">
    <citation type="submission" date="2020-12" db="EMBL/GenBank/DDBJ databases">
        <title>Genomic analysis of Staphylococcus felis from a cat with skin infection.</title>
        <authorList>
            <person name="Aslantas O."/>
            <person name="Keskin O."/>
            <person name="Buyukaltay K."/>
            <person name="Gullu Yucetepe A."/>
        </authorList>
    </citation>
    <scope>NUCLEOTIDE SEQUENCE [LARGE SCALE GENOMIC DNA]</scope>
    <source>
        <strain evidence="1 2">HARRANVET</strain>
    </source>
</reference>
<evidence type="ECO:0000313" key="2">
    <source>
        <dbReference type="Proteomes" id="UP000597038"/>
    </source>
</evidence>
<protein>
    <recommendedName>
        <fullName evidence="3">Phage protein</fullName>
    </recommendedName>
</protein>
<accession>A0ABS0QQC6</accession>
<dbReference type="RefSeq" id="WP_198092689.1">
    <property type="nucleotide sequence ID" value="NZ_JAEDAQ010000007.1"/>
</dbReference>
<keyword evidence="2" id="KW-1185">Reference proteome</keyword>
<gene>
    <name evidence="1" type="ORF">I9026_05775</name>
</gene>
<evidence type="ECO:0008006" key="3">
    <source>
        <dbReference type="Google" id="ProtNLM"/>
    </source>
</evidence>
<proteinExistence type="predicted"/>